<comment type="caution">
    <text evidence="3">The sequence shown here is derived from an EMBL/GenBank/DDBJ whole genome shotgun (WGS) entry which is preliminary data.</text>
</comment>
<feature type="compositionally biased region" description="Polar residues" evidence="1">
    <location>
        <begin position="26"/>
        <end position="38"/>
    </location>
</feature>
<keyword evidence="2" id="KW-1133">Transmembrane helix</keyword>
<organism evidence="3 4">
    <name type="scientific">Senna tora</name>
    <dbReference type="NCBI Taxonomy" id="362788"/>
    <lineage>
        <taxon>Eukaryota</taxon>
        <taxon>Viridiplantae</taxon>
        <taxon>Streptophyta</taxon>
        <taxon>Embryophyta</taxon>
        <taxon>Tracheophyta</taxon>
        <taxon>Spermatophyta</taxon>
        <taxon>Magnoliopsida</taxon>
        <taxon>eudicotyledons</taxon>
        <taxon>Gunneridae</taxon>
        <taxon>Pentapetalae</taxon>
        <taxon>rosids</taxon>
        <taxon>fabids</taxon>
        <taxon>Fabales</taxon>
        <taxon>Fabaceae</taxon>
        <taxon>Caesalpinioideae</taxon>
        <taxon>Cassia clade</taxon>
        <taxon>Senna</taxon>
    </lineage>
</organism>
<proteinExistence type="predicted"/>
<dbReference type="EMBL" id="JAAIUW010000012">
    <property type="protein sequence ID" value="KAF7807689.1"/>
    <property type="molecule type" value="Genomic_DNA"/>
</dbReference>
<dbReference type="AlphaFoldDB" id="A0A834T1X1"/>
<keyword evidence="4" id="KW-1185">Reference proteome</keyword>
<feature type="region of interest" description="Disordered" evidence="1">
    <location>
        <begin position="1"/>
        <end position="70"/>
    </location>
</feature>
<protein>
    <submittedName>
        <fullName evidence="3">Uncharacterized protein</fullName>
    </submittedName>
</protein>
<evidence type="ECO:0000313" key="3">
    <source>
        <dbReference type="EMBL" id="KAF7807689.1"/>
    </source>
</evidence>
<accession>A0A834T1X1</accession>
<keyword evidence="2" id="KW-0472">Membrane</keyword>
<gene>
    <name evidence="3" type="ORF">G2W53_039850</name>
</gene>
<keyword evidence="2" id="KW-0812">Transmembrane</keyword>
<evidence type="ECO:0000256" key="1">
    <source>
        <dbReference type="SAM" id="MobiDB-lite"/>
    </source>
</evidence>
<name>A0A834T1X1_9FABA</name>
<dbReference type="Proteomes" id="UP000634136">
    <property type="component" value="Unassembled WGS sequence"/>
</dbReference>
<sequence>MFHKNPAFQPQQPSDPPQISPDPDLNLQTNQTLDSTRPLQVYSRRKAPPPTSEPVQSSPSEPQDVEVIDSSSPHIHDYDVPIALRKEPLLLEPSDFFKGTLPKRESRFSSVSCLWMLEASENRVGREALVSGHSRRTRSSVHGVWLLYSLIFVGCSKLLGLLCSWISSVSRESSLFLGSGCSKLLCDTWTVPLATLDGHAAPSTANLQQRRPGVGFLALFVVFVGLQGLFAALGSVLRGLEFSSHWGTL</sequence>
<feature type="compositionally biased region" description="Low complexity" evidence="1">
    <location>
        <begin position="53"/>
        <end position="62"/>
    </location>
</feature>
<evidence type="ECO:0000256" key="2">
    <source>
        <dbReference type="SAM" id="Phobius"/>
    </source>
</evidence>
<reference evidence="3" key="1">
    <citation type="submission" date="2020-09" db="EMBL/GenBank/DDBJ databases">
        <title>Genome-Enabled Discovery of Anthraquinone Biosynthesis in Senna tora.</title>
        <authorList>
            <person name="Kang S.-H."/>
            <person name="Pandey R.P."/>
            <person name="Lee C.-M."/>
            <person name="Sim J.-S."/>
            <person name="Jeong J.-T."/>
            <person name="Choi B.-S."/>
            <person name="Jung M."/>
            <person name="Ginzburg D."/>
            <person name="Zhao K."/>
            <person name="Won S.Y."/>
            <person name="Oh T.-J."/>
            <person name="Yu Y."/>
            <person name="Kim N.-H."/>
            <person name="Lee O.R."/>
            <person name="Lee T.-H."/>
            <person name="Bashyal P."/>
            <person name="Kim T.-S."/>
            <person name="Lee W.-H."/>
            <person name="Kawkins C."/>
            <person name="Kim C.-K."/>
            <person name="Kim J.S."/>
            <person name="Ahn B.O."/>
            <person name="Rhee S.Y."/>
            <person name="Sohng J.K."/>
        </authorList>
    </citation>
    <scope>NUCLEOTIDE SEQUENCE</scope>
    <source>
        <tissue evidence="3">Leaf</tissue>
    </source>
</reference>
<evidence type="ECO:0000313" key="4">
    <source>
        <dbReference type="Proteomes" id="UP000634136"/>
    </source>
</evidence>
<feature type="transmembrane region" description="Helical" evidence="2">
    <location>
        <begin position="216"/>
        <end position="237"/>
    </location>
</feature>
<feature type="transmembrane region" description="Helical" evidence="2">
    <location>
        <begin position="145"/>
        <end position="167"/>
    </location>
</feature>